<evidence type="ECO:0000256" key="5">
    <source>
        <dbReference type="ARBA" id="ARBA00022801"/>
    </source>
</evidence>
<dbReference type="PANTHER" id="PTHR43982:SF1">
    <property type="entry name" value="UBIQUITIN CARBOXYL-TERMINAL HYDROLASE 14"/>
    <property type="match status" value="1"/>
</dbReference>
<dbReference type="GO" id="GO:0016579">
    <property type="term" value="P:protein deubiquitination"/>
    <property type="evidence" value="ECO:0007669"/>
    <property type="project" value="InterPro"/>
</dbReference>
<dbReference type="Pfam" id="PF00443">
    <property type="entry name" value="UCH"/>
    <property type="match status" value="1"/>
</dbReference>
<dbReference type="InterPro" id="IPR000626">
    <property type="entry name" value="Ubiquitin-like_dom"/>
</dbReference>
<keyword evidence="6 7" id="KW-0788">Thiol protease</keyword>
<dbReference type="PROSITE" id="PS50235">
    <property type="entry name" value="USP_3"/>
    <property type="match status" value="1"/>
</dbReference>
<dbReference type="EMBL" id="MH799581">
    <property type="protein sequence ID" value="QBH73740.1"/>
    <property type="molecule type" value="mRNA"/>
</dbReference>
<evidence type="ECO:0000259" key="8">
    <source>
        <dbReference type="PROSITE" id="PS50235"/>
    </source>
</evidence>
<dbReference type="CTD" id="9097"/>
<dbReference type="SMART" id="SM00213">
    <property type="entry name" value="UBQ"/>
    <property type="match status" value="1"/>
</dbReference>
<keyword evidence="3 7" id="KW-0645">Protease</keyword>
<dbReference type="CDD" id="cd16104">
    <property type="entry name" value="Ubl_USP14_like"/>
    <property type="match status" value="1"/>
</dbReference>
<reference evidence="9" key="1">
    <citation type="journal article" date="2019" name="Sci. Rep.">
        <title>No signal of deleterious mutation accumulation in conserved gene sequences of extant asexual hexapods.</title>
        <authorList>
            <person name="Brandt A."/>
            <person name="Bast J."/>
            <person name="Scheu S."/>
            <person name="Meusemann K."/>
            <person name="Donath A."/>
            <person name="Schuette K."/>
            <person name="Machida R."/>
            <person name="Kraaijeveld K."/>
        </authorList>
    </citation>
    <scope>NUCLEOTIDE SEQUENCE</scope>
    <source>
        <strain evidence="9">OG1874</strain>
    </source>
</reference>
<dbReference type="GO" id="GO:0070628">
    <property type="term" value="F:proteasome binding"/>
    <property type="evidence" value="ECO:0007669"/>
    <property type="project" value="TreeGrafter"/>
</dbReference>
<dbReference type="InterPro" id="IPR029071">
    <property type="entry name" value="Ubiquitin-like_domsf"/>
</dbReference>
<protein>
    <recommendedName>
        <fullName evidence="7">Ubiquitin carboxyl-terminal hydrolase</fullName>
        <ecNumber evidence="7">3.4.19.12</ecNumber>
    </recommendedName>
</protein>
<evidence type="ECO:0000313" key="9">
    <source>
        <dbReference type="EMBL" id="QBH73740.1"/>
    </source>
</evidence>
<organism evidence="9">
    <name type="scientific">Folsomia candida</name>
    <name type="common">Springtail</name>
    <dbReference type="NCBI Taxonomy" id="158441"/>
    <lineage>
        <taxon>Eukaryota</taxon>
        <taxon>Metazoa</taxon>
        <taxon>Ecdysozoa</taxon>
        <taxon>Arthropoda</taxon>
        <taxon>Hexapoda</taxon>
        <taxon>Collembola</taxon>
        <taxon>Entomobryomorpha</taxon>
        <taxon>Isotomoidea</taxon>
        <taxon>Isotomidae</taxon>
        <taxon>Proisotominae</taxon>
        <taxon>Folsomia</taxon>
    </lineage>
</organism>
<evidence type="ECO:0000256" key="2">
    <source>
        <dbReference type="ARBA" id="ARBA00008739"/>
    </source>
</evidence>
<feature type="domain" description="USP" evidence="8">
    <location>
        <begin position="105"/>
        <end position="464"/>
    </location>
</feature>
<comment type="catalytic activity">
    <reaction evidence="1 7">
        <text>Thiol-dependent hydrolysis of ester, thioester, amide, peptide and isopeptide bonds formed by the C-terminal Gly of ubiquitin (a 76-residue protein attached to proteins as an intracellular targeting signal).</text>
        <dbReference type="EC" id="3.4.19.12"/>
    </reaction>
</comment>
<dbReference type="FunFam" id="3.90.70.10:FF:000032">
    <property type="entry name" value="Ubiquitin carboxyl-terminal hydrolase 14"/>
    <property type="match status" value="1"/>
</dbReference>
<comment type="similarity">
    <text evidence="2">Belongs to the peptidase C19 family. USP14/UBP6 subfamily.</text>
</comment>
<dbReference type="OrthoDB" id="333239at2759"/>
<dbReference type="EC" id="3.4.19.12" evidence="7"/>
<sequence length="491" mass="55355">MPAFPVSVKWGRETYKDVDVNTDDDPMVFKAQLYALTGVLPERQKIMVKGKTLGESWDSFPIAPKVPVLLMGSKEEDISRPPPEKIKFMEDMNETELASAMELPLGLQNLGNTCYMNATIQCLKTVPPLTQSLKKFSGGVGQEENAVAITAALRDLYNAMDKGMSLPPIILLQTLHNAFPRFAERGEGNVFQQQDANELWTEVVRMLQQKLPAEESGKKYDSVIDEYFGGKFSVEMKCDEAEAEDVIKSEEKFLQLSCFISEDTKYMQSGMVSKLVEKITKNSPSLNKDALYTKTSKVDRLPAYLTVQMVRFYYKERSATNAKMLRDVKFPLSFDAYDLCTKRLQDKLLPMREKFKEIDDAEAAKKMSLEEKEKNKSKTGQVIPFQFADDPGSNNSGLYELQAVLTHKGRTSNSGHYVAWIKHKDDVWIMCDDDNVNPVTSEDILKLSGGGDWHIAYVLLYGPKVLVLPEGQTMEPVRCEVTSEAEKMSTD</sequence>
<dbReference type="SUPFAM" id="SSF54001">
    <property type="entry name" value="Cysteine proteinases"/>
    <property type="match status" value="1"/>
</dbReference>
<dbReference type="GeneID" id="110852619"/>
<dbReference type="InterPro" id="IPR028889">
    <property type="entry name" value="USP"/>
</dbReference>
<dbReference type="RefSeq" id="XP_021956418.1">
    <property type="nucleotide sequence ID" value="XM_022100726.2"/>
</dbReference>
<dbReference type="PANTHER" id="PTHR43982">
    <property type="entry name" value="UBIQUITIN CARBOXYL-TERMINAL HYDROLASE"/>
    <property type="match status" value="1"/>
</dbReference>
<dbReference type="GO" id="GO:0043161">
    <property type="term" value="P:proteasome-mediated ubiquitin-dependent protein catabolic process"/>
    <property type="evidence" value="ECO:0007669"/>
    <property type="project" value="InterPro"/>
</dbReference>
<dbReference type="CDD" id="cd02657">
    <property type="entry name" value="Peptidase_C19A"/>
    <property type="match status" value="1"/>
</dbReference>
<dbReference type="Gene3D" id="3.90.70.10">
    <property type="entry name" value="Cysteine proteinases"/>
    <property type="match status" value="1"/>
</dbReference>
<dbReference type="GO" id="GO:0004843">
    <property type="term" value="F:cysteine-type deubiquitinase activity"/>
    <property type="evidence" value="ECO:0007669"/>
    <property type="project" value="UniProtKB-UniRule"/>
</dbReference>
<dbReference type="KEGG" id="fcd:110852619"/>
<dbReference type="Gene3D" id="3.10.20.90">
    <property type="entry name" value="Phosphatidylinositol 3-kinase Catalytic Subunit, Chain A, domain 1"/>
    <property type="match status" value="1"/>
</dbReference>
<evidence type="ECO:0000256" key="4">
    <source>
        <dbReference type="ARBA" id="ARBA00022786"/>
    </source>
</evidence>
<dbReference type="AlphaFoldDB" id="A0A481SY82"/>
<evidence type="ECO:0000256" key="1">
    <source>
        <dbReference type="ARBA" id="ARBA00000707"/>
    </source>
</evidence>
<dbReference type="PROSITE" id="PS00973">
    <property type="entry name" value="USP_2"/>
    <property type="match status" value="1"/>
</dbReference>
<keyword evidence="5 7" id="KW-0378">Hydrolase</keyword>
<dbReference type="PROSITE" id="PS00972">
    <property type="entry name" value="USP_1"/>
    <property type="match status" value="1"/>
</dbReference>
<proteinExistence type="evidence at transcript level"/>
<accession>A0A481SY82</accession>
<evidence type="ECO:0000256" key="3">
    <source>
        <dbReference type="ARBA" id="ARBA00022670"/>
    </source>
</evidence>
<evidence type="ECO:0000256" key="6">
    <source>
        <dbReference type="ARBA" id="ARBA00022807"/>
    </source>
</evidence>
<name>A0A481SY82_FOLCA</name>
<dbReference type="InterPro" id="IPR044635">
    <property type="entry name" value="UBP14-like"/>
</dbReference>
<dbReference type="InterPro" id="IPR038765">
    <property type="entry name" value="Papain-like_cys_pep_sf"/>
</dbReference>
<dbReference type="InterPro" id="IPR018200">
    <property type="entry name" value="USP_CS"/>
</dbReference>
<dbReference type="SUPFAM" id="SSF54236">
    <property type="entry name" value="Ubiquitin-like"/>
    <property type="match status" value="1"/>
</dbReference>
<dbReference type="GO" id="GO:0061136">
    <property type="term" value="P:regulation of proteasomal protein catabolic process"/>
    <property type="evidence" value="ECO:0007669"/>
    <property type="project" value="TreeGrafter"/>
</dbReference>
<keyword evidence="4 7" id="KW-0833">Ubl conjugation pathway</keyword>
<dbReference type="InterPro" id="IPR001394">
    <property type="entry name" value="Peptidase_C19_UCH"/>
</dbReference>
<evidence type="ECO:0000256" key="7">
    <source>
        <dbReference type="RuleBase" id="RU366025"/>
    </source>
</evidence>